<evidence type="ECO:0000256" key="3">
    <source>
        <dbReference type="ARBA" id="ARBA00007069"/>
    </source>
</evidence>
<dbReference type="InterPro" id="IPR035906">
    <property type="entry name" value="MetI-like_sf"/>
</dbReference>
<evidence type="ECO:0000256" key="8">
    <source>
        <dbReference type="ARBA" id="ARBA00023136"/>
    </source>
</evidence>
<evidence type="ECO:0000256" key="6">
    <source>
        <dbReference type="ARBA" id="ARBA00022692"/>
    </source>
</evidence>
<name>A0ABT7DJD5_9ACTN</name>
<dbReference type="Proteomes" id="UP001232750">
    <property type="component" value="Unassembled WGS sequence"/>
</dbReference>
<dbReference type="EMBL" id="JASJEU010000004">
    <property type="protein sequence ID" value="MDJ1649635.1"/>
    <property type="molecule type" value="Genomic_DNA"/>
</dbReference>
<feature type="transmembrane region" description="Helical" evidence="9">
    <location>
        <begin position="167"/>
        <end position="195"/>
    </location>
</feature>
<dbReference type="CDD" id="cd06261">
    <property type="entry name" value="TM_PBP2"/>
    <property type="match status" value="1"/>
</dbReference>
<keyword evidence="8 9" id="KW-0472">Membrane</keyword>
<sequence length="333" mass="34058">MSAKMTRACAGAGAGDAAGGGAGGGAGAPAGGSGARDRFDVLLAEHGERHQQKRRVAAALLRLVVRAGAVLTAGVLLLLIGFILVNGVPYLTPSLFAWEYTSTNVSLMPALINTLLMAGLALLMAVPVGVGSAIYLVEYAPRGSRFVALVRTTTETLQGIPSIIYGLFGMLFFVTALGWGLSLLAGACTLAIMVLPVVMRTTEEALLAVPDSYREGGFGLGAGRLRTVFCCVLPSAVPGILGGVVLALGRCVGEVAALIFTAGSIAQIPQFAEGAAALFDSTRTLAVHMYVLASEGLHVNETYATAVVLLVMVVVLNLAAAAVVKKMSKGARS</sequence>
<feature type="transmembrane region" description="Helical" evidence="9">
    <location>
        <begin position="63"/>
        <end position="91"/>
    </location>
</feature>
<dbReference type="PANTHER" id="PTHR43470">
    <property type="entry name" value="PHOSPHATE TRANSPORT SYSTEM PERMEASE PROTEIN PSTA-RELATED"/>
    <property type="match status" value="1"/>
</dbReference>
<gene>
    <name evidence="11" type="primary">pstA</name>
    <name evidence="11" type="ORF">QNJ86_02370</name>
</gene>
<evidence type="ECO:0000256" key="2">
    <source>
        <dbReference type="ARBA" id="ARBA00004651"/>
    </source>
</evidence>
<feature type="domain" description="ABC transmembrane type-1" evidence="10">
    <location>
        <begin position="111"/>
        <end position="320"/>
    </location>
</feature>
<dbReference type="PANTHER" id="PTHR43470:SF3">
    <property type="entry name" value="PHOSPHATE TRANSPORT SYSTEM PERMEASE PROTEIN PSTA-RELATED"/>
    <property type="match status" value="1"/>
</dbReference>
<evidence type="ECO:0000256" key="4">
    <source>
        <dbReference type="ARBA" id="ARBA00022448"/>
    </source>
</evidence>
<evidence type="ECO:0000259" key="10">
    <source>
        <dbReference type="PROSITE" id="PS50928"/>
    </source>
</evidence>
<keyword evidence="5 9" id="KW-1003">Cell membrane</keyword>
<dbReference type="SUPFAM" id="SSF161098">
    <property type="entry name" value="MetI-like"/>
    <property type="match status" value="1"/>
</dbReference>
<comment type="similarity">
    <text evidence="3 9">Belongs to the binding-protein-dependent transport system permease family. CysTW subfamily.</text>
</comment>
<comment type="subcellular location">
    <subcellularLocation>
        <location evidence="2 9">Cell membrane</location>
        <topology evidence="2 9">Multi-pass membrane protein</topology>
    </subcellularLocation>
</comment>
<reference evidence="11 12" key="1">
    <citation type="submission" date="2023-05" db="EMBL/GenBank/DDBJ databases">
        <title>Gordonibacter KGMB12511T sp. nov., isolated from faeces of healthy Korean.</title>
        <authorList>
            <person name="Kim H.S."/>
            <person name="Kim J.-S."/>
            <person name="Suh M.K."/>
            <person name="Eom M.K."/>
            <person name="Do H.E."/>
            <person name="Lee J.-S."/>
        </authorList>
    </citation>
    <scope>NUCLEOTIDE SEQUENCE [LARGE SCALE GENOMIC DNA]</scope>
    <source>
        <strain evidence="11 12">KGMB12511</strain>
    </source>
</reference>
<keyword evidence="4" id="KW-0813">Transport</keyword>
<feature type="transmembrane region" description="Helical" evidence="9">
    <location>
        <begin position="111"/>
        <end position="137"/>
    </location>
</feature>
<comment type="caution">
    <text evidence="9">Lacks conserved residue(s) required for the propagation of feature annotation.</text>
</comment>
<keyword evidence="6 9" id="KW-0812">Transmembrane</keyword>
<proteinExistence type="inferred from homology"/>
<dbReference type="InterPro" id="IPR000515">
    <property type="entry name" value="MetI-like"/>
</dbReference>
<dbReference type="InterPro" id="IPR005672">
    <property type="entry name" value="Phosphate_PstA"/>
</dbReference>
<organism evidence="11 12">
    <name type="scientific">Gordonibacter faecis</name>
    <dbReference type="NCBI Taxonomy" id="3047475"/>
    <lineage>
        <taxon>Bacteria</taxon>
        <taxon>Bacillati</taxon>
        <taxon>Actinomycetota</taxon>
        <taxon>Coriobacteriia</taxon>
        <taxon>Eggerthellales</taxon>
        <taxon>Eggerthellaceae</taxon>
        <taxon>Gordonibacter</taxon>
    </lineage>
</organism>
<keyword evidence="7 9" id="KW-1133">Transmembrane helix</keyword>
<comment type="caution">
    <text evidence="11">The sequence shown here is derived from an EMBL/GenBank/DDBJ whole genome shotgun (WGS) entry which is preliminary data.</text>
</comment>
<dbReference type="RefSeq" id="WP_283830971.1">
    <property type="nucleotide sequence ID" value="NZ_JASJEU010000004.1"/>
</dbReference>
<protein>
    <recommendedName>
        <fullName evidence="9">Phosphate transport system permease protein PstA</fullName>
    </recommendedName>
</protein>
<accession>A0ABT7DJD5</accession>
<keyword evidence="12" id="KW-1185">Reference proteome</keyword>
<evidence type="ECO:0000256" key="7">
    <source>
        <dbReference type="ARBA" id="ARBA00022989"/>
    </source>
</evidence>
<dbReference type="PROSITE" id="PS50928">
    <property type="entry name" value="ABC_TM1"/>
    <property type="match status" value="1"/>
</dbReference>
<evidence type="ECO:0000313" key="11">
    <source>
        <dbReference type="EMBL" id="MDJ1649635.1"/>
    </source>
</evidence>
<evidence type="ECO:0000313" key="12">
    <source>
        <dbReference type="Proteomes" id="UP001232750"/>
    </source>
</evidence>
<dbReference type="Pfam" id="PF00528">
    <property type="entry name" value="BPD_transp_1"/>
    <property type="match status" value="1"/>
</dbReference>
<comment type="function">
    <text evidence="1">Part of the binding-protein-dependent transport system for phosphate; probably responsible for the translocation of the substrate across the membrane.</text>
</comment>
<evidence type="ECO:0000256" key="5">
    <source>
        <dbReference type="ARBA" id="ARBA00022475"/>
    </source>
</evidence>
<feature type="transmembrane region" description="Helical" evidence="9">
    <location>
        <begin position="303"/>
        <end position="324"/>
    </location>
</feature>
<evidence type="ECO:0000256" key="1">
    <source>
        <dbReference type="ARBA" id="ARBA00003510"/>
    </source>
</evidence>
<evidence type="ECO:0000256" key="9">
    <source>
        <dbReference type="RuleBase" id="RU363043"/>
    </source>
</evidence>
<dbReference type="NCBIfam" id="TIGR00974">
    <property type="entry name" value="3a0107s02c"/>
    <property type="match status" value="1"/>
</dbReference>
<dbReference type="Gene3D" id="1.10.3720.10">
    <property type="entry name" value="MetI-like"/>
    <property type="match status" value="1"/>
</dbReference>